<dbReference type="InterPro" id="IPR001509">
    <property type="entry name" value="Epimerase_deHydtase"/>
</dbReference>
<feature type="domain" description="NAD-dependent epimerase/dehydratase" evidence="1">
    <location>
        <begin position="5"/>
        <end position="165"/>
    </location>
</feature>
<protein>
    <submittedName>
        <fullName evidence="2">SDR family oxidoreductase</fullName>
        <ecNumber evidence="2">1.1.1.290</ecNumber>
    </submittedName>
</protein>
<dbReference type="PANTHER" id="PTHR48079">
    <property type="entry name" value="PROTEIN YEEZ"/>
    <property type="match status" value="1"/>
</dbReference>
<dbReference type="EMBL" id="JBHLVX010000013">
    <property type="protein sequence ID" value="MFC0267163.1"/>
    <property type="molecule type" value="Genomic_DNA"/>
</dbReference>
<sequence length="291" mass="32018">MNKTVLILGCGDVGTALGQRQLARGYRVVGVRRSVQALADTGIEALSMDVNDEHALDTLPDADIVVYAISADRFEESAYQAAYVDGLSQVLTHFENRRTPPAHFFFVSSTSVYGQQEGERVDEESELSPASFSGRLLVEAEQRLATSSLKGTTVRFSGIYGPGRERLIGQVQEGRIAPETPPMYSNRIHRDDCAGVLDFLIEKALAGETLAAVYLGSDSEPTPLHDVMLWLAQKLGVKPDTPIQSPLRRRASKRCDSTRLVEAGYRFEYPTFREGYAQVMREAGIKTAEQA</sequence>
<dbReference type="Pfam" id="PF01370">
    <property type="entry name" value="Epimerase"/>
    <property type="match status" value="1"/>
</dbReference>
<evidence type="ECO:0000259" key="1">
    <source>
        <dbReference type="Pfam" id="PF01370"/>
    </source>
</evidence>
<evidence type="ECO:0000313" key="2">
    <source>
        <dbReference type="EMBL" id="MFC0267163.1"/>
    </source>
</evidence>
<dbReference type="PANTHER" id="PTHR48079:SF6">
    <property type="entry name" value="NAD(P)-BINDING DOMAIN-CONTAINING PROTEIN-RELATED"/>
    <property type="match status" value="1"/>
</dbReference>
<dbReference type="EC" id="1.1.1.290" evidence="2"/>
<comment type="caution">
    <text evidence="2">The sequence shown here is derived from an EMBL/GenBank/DDBJ whole genome shotgun (WGS) entry which is preliminary data.</text>
</comment>
<name>A0ABV6G0Z1_9GAMM</name>
<dbReference type="Gene3D" id="3.40.50.720">
    <property type="entry name" value="NAD(P)-binding Rossmann-like Domain"/>
    <property type="match status" value="1"/>
</dbReference>
<evidence type="ECO:0000313" key="3">
    <source>
        <dbReference type="Proteomes" id="UP001589814"/>
    </source>
</evidence>
<dbReference type="CDD" id="cd05266">
    <property type="entry name" value="SDR_a4"/>
    <property type="match status" value="1"/>
</dbReference>
<keyword evidence="3" id="KW-1185">Reference proteome</keyword>
<organism evidence="2 3">
    <name type="scientific">Kushneria aurantia</name>
    <dbReference type="NCBI Taxonomy" id="504092"/>
    <lineage>
        <taxon>Bacteria</taxon>
        <taxon>Pseudomonadati</taxon>
        <taxon>Pseudomonadota</taxon>
        <taxon>Gammaproteobacteria</taxon>
        <taxon>Oceanospirillales</taxon>
        <taxon>Halomonadaceae</taxon>
        <taxon>Kushneria</taxon>
    </lineage>
</organism>
<dbReference type="InterPro" id="IPR036291">
    <property type="entry name" value="NAD(P)-bd_dom_sf"/>
</dbReference>
<keyword evidence="2" id="KW-0560">Oxidoreductase</keyword>
<dbReference type="RefSeq" id="WP_019950008.1">
    <property type="nucleotide sequence ID" value="NZ_JBHLVX010000013.1"/>
</dbReference>
<reference evidence="2 3" key="1">
    <citation type="submission" date="2024-09" db="EMBL/GenBank/DDBJ databases">
        <authorList>
            <person name="Sun Q."/>
            <person name="Mori K."/>
        </authorList>
    </citation>
    <scope>NUCLEOTIDE SEQUENCE [LARGE SCALE GENOMIC DNA]</scope>
    <source>
        <strain evidence="2 3">CCM 7415</strain>
    </source>
</reference>
<dbReference type="Proteomes" id="UP001589814">
    <property type="component" value="Unassembled WGS sequence"/>
</dbReference>
<dbReference type="SUPFAM" id="SSF51735">
    <property type="entry name" value="NAD(P)-binding Rossmann-fold domains"/>
    <property type="match status" value="1"/>
</dbReference>
<accession>A0ABV6G0Z1</accession>
<proteinExistence type="predicted"/>
<dbReference type="InterPro" id="IPR051783">
    <property type="entry name" value="NAD(P)-dependent_oxidoreduct"/>
</dbReference>
<gene>
    <name evidence="2" type="ORF">ACFFHW_03950</name>
</gene>
<dbReference type="GO" id="GO:0033711">
    <property type="term" value="F:4-phosphoerythronate dehydrogenase activity"/>
    <property type="evidence" value="ECO:0007669"/>
    <property type="project" value="UniProtKB-EC"/>
</dbReference>